<dbReference type="PROSITE" id="PS00101">
    <property type="entry name" value="HEXAPEP_TRANSFERASES"/>
    <property type="match status" value="1"/>
</dbReference>
<protein>
    <submittedName>
        <fullName evidence="5">dTDP-3-amino-3,6-dideoxy-alpha-D-galactopyranose 3-N-acetyltransferase</fullName>
        <ecNumber evidence="5">2.3.1.197</ecNumber>
    </submittedName>
</protein>
<evidence type="ECO:0000256" key="3">
    <source>
        <dbReference type="ARBA" id="ARBA00022737"/>
    </source>
</evidence>
<dbReference type="EMBL" id="CATYWO010000004">
    <property type="protein sequence ID" value="CAJ0794775.1"/>
    <property type="molecule type" value="Genomic_DNA"/>
</dbReference>
<dbReference type="InterPro" id="IPR001451">
    <property type="entry name" value="Hexapep"/>
</dbReference>
<evidence type="ECO:0000256" key="1">
    <source>
        <dbReference type="ARBA" id="ARBA00007274"/>
    </source>
</evidence>
<dbReference type="InterPro" id="IPR018357">
    <property type="entry name" value="Hexapep_transf_CS"/>
</dbReference>
<keyword evidence="3" id="KW-0677">Repeat</keyword>
<keyword evidence="2 5" id="KW-0808">Transferase</keyword>
<evidence type="ECO:0000256" key="4">
    <source>
        <dbReference type="ARBA" id="ARBA00023315"/>
    </source>
</evidence>
<accession>A0ABN9J0Q4</accession>
<dbReference type="RefSeq" id="WP_316658385.1">
    <property type="nucleotide sequence ID" value="NZ_CATYWO010000004.1"/>
</dbReference>
<dbReference type="Gene3D" id="2.160.10.10">
    <property type="entry name" value="Hexapeptide repeat proteins"/>
    <property type="match status" value="1"/>
</dbReference>
<proteinExistence type="inferred from homology"/>
<dbReference type="EC" id="2.3.1.197" evidence="5"/>
<dbReference type="Proteomes" id="UP001189616">
    <property type="component" value="Unassembled WGS sequence"/>
</dbReference>
<evidence type="ECO:0000256" key="2">
    <source>
        <dbReference type="ARBA" id="ARBA00022679"/>
    </source>
</evidence>
<dbReference type="PANTHER" id="PTHR43300">
    <property type="entry name" value="ACETYLTRANSFERASE"/>
    <property type="match status" value="1"/>
</dbReference>
<dbReference type="InterPro" id="IPR011004">
    <property type="entry name" value="Trimer_LpxA-like_sf"/>
</dbReference>
<gene>
    <name evidence="5" type="primary">fdtC</name>
    <name evidence="5" type="ORF">LMG7141_02996</name>
</gene>
<dbReference type="CDD" id="cd03358">
    <property type="entry name" value="LbH_WxcM_N_like"/>
    <property type="match status" value="1"/>
</dbReference>
<keyword evidence="4 5" id="KW-0012">Acyltransferase</keyword>
<evidence type="ECO:0000313" key="6">
    <source>
        <dbReference type="Proteomes" id="UP001189616"/>
    </source>
</evidence>
<sequence>MIHPSADVQSKTIGEGTRVWQFCVILEGARIGRNCNINAHCFIEGDVSIGDNSTIKSGVYLWDGTIIEDNVFVGPNATFTNDRYPRSKQYPDRFPVTTVKRGASIGAGAVILPGLTIGEHALIGAGAVVTRNVPARALVVGNPGRIVRYLDT</sequence>
<evidence type="ECO:0000313" key="5">
    <source>
        <dbReference type="EMBL" id="CAJ0794775.1"/>
    </source>
</evidence>
<name>A0ABN9J0Q4_9RALS</name>
<dbReference type="Pfam" id="PF00132">
    <property type="entry name" value="Hexapep"/>
    <property type="match status" value="3"/>
</dbReference>
<dbReference type="PANTHER" id="PTHR43300:SF4">
    <property type="entry name" value="ACYL-[ACYL-CARRIER-PROTEIN]--UDP-N-ACETYLGLUCOSAMINE O-ACYLTRANSFERASE"/>
    <property type="match status" value="1"/>
</dbReference>
<comment type="caution">
    <text evidence="5">The sequence shown here is derived from an EMBL/GenBank/DDBJ whole genome shotgun (WGS) entry which is preliminary data.</text>
</comment>
<dbReference type="GO" id="GO:0016746">
    <property type="term" value="F:acyltransferase activity"/>
    <property type="evidence" value="ECO:0007669"/>
    <property type="project" value="UniProtKB-KW"/>
</dbReference>
<keyword evidence="6" id="KW-1185">Reference proteome</keyword>
<organism evidence="5 6">
    <name type="scientific">Ralstonia condita</name>
    <dbReference type="NCBI Taxonomy" id="3058600"/>
    <lineage>
        <taxon>Bacteria</taxon>
        <taxon>Pseudomonadati</taxon>
        <taxon>Pseudomonadota</taxon>
        <taxon>Betaproteobacteria</taxon>
        <taxon>Burkholderiales</taxon>
        <taxon>Burkholderiaceae</taxon>
        <taxon>Ralstonia</taxon>
    </lineage>
</organism>
<comment type="similarity">
    <text evidence="1">Belongs to the transferase hexapeptide repeat family.</text>
</comment>
<reference evidence="5 6" key="1">
    <citation type="submission" date="2023-07" db="EMBL/GenBank/DDBJ databases">
        <authorList>
            <person name="Peeters C."/>
        </authorList>
    </citation>
    <scope>NUCLEOTIDE SEQUENCE [LARGE SCALE GENOMIC DNA]</scope>
    <source>
        <strain evidence="5 6">LMG 7141</strain>
    </source>
</reference>
<dbReference type="InterPro" id="IPR050179">
    <property type="entry name" value="Trans_hexapeptide_repeat"/>
</dbReference>
<dbReference type="SUPFAM" id="SSF51161">
    <property type="entry name" value="Trimeric LpxA-like enzymes"/>
    <property type="match status" value="1"/>
</dbReference>